<evidence type="ECO:0000256" key="1">
    <source>
        <dbReference type="SAM" id="MobiDB-lite"/>
    </source>
</evidence>
<dbReference type="SUPFAM" id="SSF52833">
    <property type="entry name" value="Thioredoxin-like"/>
    <property type="match status" value="1"/>
</dbReference>
<evidence type="ECO:0000256" key="2">
    <source>
        <dbReference type="SAM" id="Phobius"/>
    </source>
</evidence>
<dbReference type="AlphaFoldDB" id="A0A0G0K9T7"/>
<dbReference type="EMBL" id="LBVC01000072">
    <property type="protein sequence ID" value="KKQ76423.1"/>
    <property type="molecule type" value="Genomic_DNA"/>
</dbReference>
<name>A0A0G0K9T7_9BACT</name>
<keyword evidence="2" id="KW-0812">Transmembrane</keyword>
<feature type="compositionally biased region" description="Basic and acidic residues" evidence="1">
    <location>
        <begin position="54"/>
        <end position="92"/>
    </location>
</feature>
<organism evidence="3 4">
    <name type="scientific">Candidatus Daviesbacteria bacterium GW2011_GWF2_38_6</name>
    <dbReference type="NCBI Taxonomy" id="1618432"/>
    <lineage>
        <taxon>Bacteria</taxon>
        <taxon>Candidatus Daviesiibacteriota</taxon>
    </lineage>
</organism>
<keyword evidence="2" id="KW-1133">Transmembrane helix</keyword>
<protein>
    <recommendedName>
        <fullName evidence="5">Thioredoxin-like fold domain-containing protein</fullName>
    </recommendedName>
</protein>
<dbReference type="InterPro" id="IPR036249">
    <property type="entry name" value="Thioredoxin-like_sf"/>
</dbReference>
<accession>A0A0G0K9T7</accession>
<evidence type="ECO:0000313" key="4">
    <source>
        <dbReference type="Proteomes" id="UP000034324"/>
    </source>
</evidence>
<dbReference type="Proteomes" id="UP000034324">
    <property type="component" value="Unassembled WGS sequence"/>
</dbReference>
<gene>
    <name evidence="3" type="ORF">US99_C0072G0004</name>
</gene>
<proteinExistence type="predicted"/>
<comment type="caution">
    <text evidence="3">The sequence shown here is derived from an EMBL/GenBank/DDBJ whole genome shotgun (WGS) entry which is preliminary data.</text>
</comment>
<dbReference type="Gene3D" id="3.40.30.10">
    <property type="entry name" value="Glutaredoxin"/>
    <property type="match status" value="1"/>
</dbReference>
<evidence type="ECO:0000313" key="3">
    <source>
        <dbReference type="EMBL" id="KKQ76423.1"/>
    </source>
</evidence>
<evidence type="ECO:0008006" key="5">
    <source>
        <dbReference type="Google" id="ProtNLM"/>
    </source>
</evidence>
<keyword evidence="2" id="KW-0472">Membrane</keyword>
<sequence length="391" mass="43847">MEENEREKLEQELMFLKESFDSEVISKEEYDKAKERIERKIKSMDKKFNNRKKDKTESIESLQKAKEIPKEPEKAEEKEAAPEPEIREEQPKEGISPAVETEEKAEETENAVESPIILNIPKKEEVMLEDARKEEPPMPVAAQTSSSKGGRWIWILLIVLVIGGVYYFYFTGISSKAMAEQGKAGTVVVEVPKIDSKVIVVGGDSCFNCDTSRMKDIISAWFPGIKIEDVSYESDEGGALADEFGLRILPAYIFDANAAKFPKFYEMEQIFEKTSDSYVLKDDASGGKLYFARENIPNKLGLFVIAGQANSDRALKNAQELIDKANGQVDFNIVEIKNDLAKELGIKNAPTFIINNRIKVSGVQSAEALKESFCKINSLEVCNETLSAKLI</sequence>
<reference evidence="3 4" key="1">
    <citation type="journal article" date="2015" name="Nature">
        <title>rRNA introns, odd ribosomes, and small enigmatic genomes across a large radiation of phyla.</title>
        <authorList>
            <person name="Brown C.T."/>
            <person name="Hug L.A."/>
            <person name="Thomas B.C."/>
            <person name="Sharon I."/>
            <person name="Castelle C.J."/>
            <person name="Singh A."/>
            <person name="Wilkins M.J."/>
            <person name="Williams K.H."/>
            <person name="Banfield J.F."/>
        </authorList>
    </citation>
    <scope>NUCLEOTIDE SEQUENCE [LARGE SCALE GENOMIC DNA]</scope>
</reference>
<feature type="transmembrane region" description="Helical" evidence="2">
    <location>
        <begin position="152"/>
        <end position="170"/>
    </location>
</feature>
<feature type="region of interest" description="Disordered" evidence="1">
    <location>
        <begin position="41"/>
        <end position="111"/>
    </location>
</feature>